<gene>
    <name evidence="2" type="ORF">EYF80_020782</name>
</gene>
<evidence type="ECO:0000256" key="1">
    <source>
        <dbReference type="SAM" id="MobiDB-lite"/>
    </source>
</evidence>
<dbReference type="EMBL" id="SRLO01000182">
    <property type="protein sequence ID" value="TNN68921.1"/>
    <property type="molecule type" value="Genomic_DNA"/>
</dbReference>
<sequence length="104" mass="11377">MGGALMSAGEAESGRLKSQSRFLSLTRGRRSGAETDGFRRQRVMITQGCVAKLAAVKWWDLAAVTTFTGLRSEISVHPVCLGQRRRLVSSSRLIFSPTGRPLKI</sequence>
<proteinExistence type="predicted"/>
<evidence type="ECO:0000313" key="2">
    <source>
        <dbReference type="EMBL" id="TNN68921.1"/>
    </source>
</evidence>
<reference evidence="2 3" key="1">
    <citation type="submission" date="2019-03" db="EMBL/GenBank/DDBJ databases">
        <title>First draft genome of Liparis tanakae, snailfish: a comprehensive survey of snailfish specific genes.</title>
        <authorList>
            <person name="Kim W."/>
            <person name="Song I."/>
            <person name="Jeong J.-H."/>
            <person name="Kim D."/>
            <person name="Kim S."/>
            <person name="Ryu S."/>
            <person name="Song J.Y."/>
            <person name="Lee S.K."/>
        </authorList>
    </citation>
    <scope>NUCLEOTIDE SEQUENCE [LARGE SCALE GENOMIC DNA]</scope>
    <source>
        <tissue evidence="2">Muscle</tissue>
    </source>
</reference>
<organism evidence="2 3">
    <name type="scientific">Liparis tanakae</name>
    <name type="common">Tanaka's snailfish</name>
    <dbReference type="NCBI Taxonomy" id="230148"/>
    <lineage>
        <taxon>Eukaryota</taxon>
        <taxon>Metazoa</taxon>
        <taxon>Chordata</taxon>
        <taxon>Craniata</taxon>
        <taxon>Vertebrata</taxon>
        <taxon>Euteleostomi</taxon>
        <taxon>Actinopterygii</taxon>
        <taxon>Neopterygii</taxon>
        <taxon>Teleostei</taxon>
        <taxon>Neoteleostei</taxon>
        <taxon>Acanthomorphata</taxon>
        <taxon>Eupercaria</taxon>
        <taxon>Perciformes</taxon>
        <taxon>Cottioidei</taxon>
        <taxon>Cottales</taxon>
        <taxon>Liparidae</taxon>
        <taxon>Liparis</taxon>
    </lineage>
</organism>
<name>A0A4Z2HTP0_9TELE</name>
<keyword evidence="3" id="KW-1185">Reference proteome</keyword>
<evidence type="ECO:0000313" key="3">
    <source>
        <dbReference type="Proteomes" id="UP000314294"/>
    </source>
</evidence>
<comment type="caution">
    <text evidence="2">The sequence shown here is derived from an EMBL/GenBank/DDBJ whole genome shotgun (WGS) entry which is preliminary data.</text>
</comment>
<feature type="region of interest" description="Disordered" evidence="1">
    <location>
        <begin position="1"/>
        <end position="33"/>
    </location>
</feature>
<dbReference type="Proteomes" id="UP000314294">
    <property type="component" value="Unassembled WGS sequence"/>
</dbReference>
<dbReference type="AlphaFoldDB" id="A0A4Z2HTP0"/>
<accession>A0A4Z2HTP0</accession>
<protein>
    <submittedName>
        <fullName evidence="2">Uncharacterized protein</fullName>
    </submittedName>
</protein>